<dbReference type="RefSeq" id="WP_375524734.1">
    <property type="nucleotide sequence ID" value="NZ_JBHILM010000007.1"/>
</dbReference>
<dbReference type="InterPro" id="IPR013324">
    <property type="entry name" value="RNA_pol_sigma_r3/r4-like"/>
</dbReference>
<dbReference type="Proteomes" id="UP001580407">
    <property type="component" value="Unassembled WGS sequence"/>
</dbReference>
<evidence type="ECO:0000313" key="1">
    <source>
        <dbReference type="EMBL" id="MFB5680938.1"/>
    </source>
</evidence>
<accession>A0ABV5B5I2</accession>
<protein>
    <submittedName>
        <fullName evidence="1">Sigma-70 family RNA polymerase sigma factor</fullName>
    </submittedName>
</protein>
<dbReference type="SUPFAM" id="SSF88659">
    <property type="entry name" value="Sigma3 and sigma4 domains of RNA polymerase sigma factors"/>
    <property type="match status" value="1"/>
</dbReference>
<keyword evidence="2" id="KW-1185">Reference proteome</keyword>
<reference evidence="1 2" key="1">
    <citation type="submission" date="2024-09" db="EMBL/GenBank/DDBJ databases">
        <authorList>
            <person name="Ruan L."/>
        </authorList>
    </citation>
    <scope>NUCLEOTIDE SEQUENCE [LARGE SCALE GENOMIC DNA]</scope>
    <source>
        <strain evidence="1 2">D33</strain>
    </source>
</reference>
<proteinExistence type="predicted"/>
<comment type="caution">
    <text evidence="1">The sequence shown here is derived from an EMBL/GenBank/DDBJ whole genome shotgun (WGS) entry which is preliminary data.</text>
</comment>
<sequence>MMEELPLVEQYRKELYRIGWRIQYRARVISNREIVKEEREFYTTSFTDGVDNELFIEDLINSLPSTTGKKIIYELYINDKTEAQVARELNMTQQAVSKWKKKMLKHLSQTPSLTSSSI</sequence>
<organism evidence="1 2">
    <name type="scientific">Paenibacillus terreus</name>
    <dbReference type="NCBI Taxonomy" id="1387834"/>
    <lineage>
        <taxon>Bacteria</taxon>
        <taxon>Bacillati</taxon>
        <taxon>Bacillota</taxon>
        <taxon>Bacilli</taxon>
        <taxon>Bacillales</taxon>
        <taxon>Paenibacillaceae</taxon>
        <taxon>Paenibacillus</taxon>
    </lineage>
</organism>
<name>A0ABV5B5I2_9BACL</name>
<dbReference type="Gene3D" id="1.20.140.160">
    <property type="match status" value="1"/>
</dbReference>
<gene>
    <name evidence="1" type="ORF">ACE3NQ_08455</name>
</gene>
<evidence type="ECO:0000313" key="2">
    <source>
        <dbReference type="Proteomes" id="UP001580407"/>
    </source>
</evidence>
<dbReference type="EMBL" id="JBHILM010000007">
    <property type="protein sequence ID" value="MFB5680938.1"/>
    <property type="molecule type" value="Genomic_DNA"/>
</dbReference>